<dbReference type="PROSITE" id="PS50011">
    <property type="entry name" value="PROTEIN_KINASE_DOM"/>
    <property type="match status" value="1"/>
</dbReference>
<dbReference type="GO" id="GO:0004674">
    <property type="term" value="F:protein serine/threonine kinase activity"/>
    <property type="evidence" value="ECO:0007669"/>
    <property type="project" value="UniProtKB-KW"/>
</dbReference>
<dbReference type="GeneID" id="111314609"/>
<name>A0A6P6B3X9_DURZI</name>
<keyword evidence="3" id="KW-0808">Transferase</keyword>
<keyword evidence="2" id="KW-0723">Serine/threonine-protein kinase</keyword>
<dbReference type="KEGG" id="dzi:111314609"/>
<dbReference type="PANTHER" id="PTHR48005">
    <property type="entry name" value="LEUCINE RICH REPEAT KINASE 2"/>
    <property type="match status" value="1"/>
</dbReference>
<dbReference type="GO" id="GO:0005524">
    <property type="term" value="F:ATP binding"/>
    <property type="evidence" value="ECO:0007669"/>
    <property type="project" value="UniProtKB-KW"/>
</dbReference>
<evidence type="ECO:0000256" key="7">
    <source>
        <dbReference type="ARBA" id="ARBA00047899"/>
    </source>
</evidence>
<comment type="catalytic activity">
    <reaction evidence="8">
        <text>L-seryl-[protein] + ATP = O-phospho-L-seryl-[protein] + ADP + H(+)</text>
        <dbReference type="Rhea" id="RHEA:17989"/>
        <dbReference type="Rhea" id="RHEA-COMP:9863"/>
        <dbReference type="Rhea" id="RHEA-COMP:11604"/>
        <dbReference type="ChEBI" id="CHEBI:15378"/>
        <dbReference type="ChEBI" id="CHEBI:29999"/>
        <dbReference type="ChEBI" id="CHEBI:30616"/>
        <dbReference type="ChEBI" id="CHEBI:83421"/>
        <dbReference type="ChEBI" id="CHEBI:456216"/>
        <dbReference type="EC" id="2.7.11.1"/>
    </reaction>
</comment>
<sequence length="186" mass="21257">MANGQAFAVKKLRFHGDIEMEEVKSFKNEIAALTKIRHQNIVKLYGFCSQSRHLFLVYEFMERGILAKILSNDIGAKELDWTRRIGVIKGVAHAPSYMHHDCVPPKIHRDISRKNVLLSSELEARVSDFGTARLLNPNSSNWIAVARTYGFVALELAYSMAVTEQWMYIAMVFWQLALEVLMALKL</sequence>
<keyword evidence="4" id="KW-0547">Nucleotide-binding</keyword>
<dbReference type="OrthoDB" id="1901179at2759"/>
<evidence type="ECO:0000313" key="11">
    <source>
        <dbReference type="RefSeq" id="XP_022771869.1"/>
    </source>
</evidence>
<evidence type="ECO:0000256" key="2">
    <source>
        <dbReference type="ARBA" id="ARBA00022527"/>
    </source>
</evidence>
<dbReference type="AlphaFoldDB" id="A0A6P6B3X9"/>
<protein>
    <recommendedName>
        <fullName evidence="1">non-specific serine/threonine protein kinase</fullName>
        <ecNumber evidence="1">2.7.11.1</ecNumber>
    </recommendedName>
</protein>
<dbReference type="InterPro" id="IPR011009">
    <property type="entry name" value="Kinase-like_dom_sf"/>
</dbReference>
<evidence type="ECO:0000256" key="6">
    <source>
        <dbReference type="ARBA" id="ARBA00022840"/>
    </source>
</evidence>
<accession>A0A6P6B3X9</accession>
<dbReference type="InterPro" id="IPR000719">
    <property type="entry name" value="Prot_kinase_dom"/>
</dbReference>
<evidence type="ECO:0000313" key="10">
    <source>
        <dbReference type="Proteomes" id="UP000515121"/>
    </source>
</evidence>
<dbReference type="RefSeq" id="XP_022771869.1">
    <property type="nucleotide sequence ID" value="XM_022916134.1"/>
</dbReference>
<evidence type="ECO:0000256" key="5">
    <source>
        <dbReference type="ARBA" id="ARBA00022777"/>
    </source>
</evidence>
<feature type="domain" description="Protein kinase" evidence="9">
    <location>
        <begin position="1"/>
        <end position="186"/>
    </location>
</feature>
<evidence type="ECO:0000256" key="4">
    <source>
        <dbReference type="ARBA" id="ARBA00022741"/>
    </source>
</evidence>
<proteinExistence type="predicted"/>
<gene>
    <name evidence="11" type="primary">LOC111314609</name>
</gene>
<reference evidence="11" key="1">
    <citation type="submission" date="2025-08" db="UniProtKB">
        <authorList>
            <consortium name="RefSeq"/>
        </authorList>
    </citation>
    <scope>IDENTIFICATION</scope>
    <source>
        <tissue evidence="11">Fruit stalk</tissue>
    </source>
</reference>
<evidence type="ECO:0000256" key="3">
    <source>
        <dbReference type="ARBA" id="ARBA00022679"/>
    </source>
</evidence>
<keyword evidence="6" id="KW-0067">ATP-binding</keyword>
<dbReference type="EC" id="2.7.11.1" evidence="1"/>
<keyword evidence="10" id="KW-1185">Reference proteome</keyword>
<comment type="catalytic activity">
    <reaction evidence="7">
        <text>L-threonyl-[protein] + ATP = O-phospho-L-threonyl-[protein] + ADP + H(+)</text>
        <dbReference type="Rhea" id="RHEA:46608"/>
        <dbReference type="Rhea" id="RHEA-COMP:11060"/>
        <dbReference type="Rhea" id="RHEA-COMP:11605"/>
        <dbReference type="ChEBI" id="CHEBI:15378"/>
        <dbReference type="ChEBI" id="CHEBI:30013"/>
        <dbReference type="ChEBI" id="CHEBI:30616"/>
        <dbReference type="ChEBI" id="CHEBI:61977"/>
        <dbReference type="ChEBI" id="CHEBI:456216"/>
        <dbReference type="EC" id="2.7.11.1"/>
    </reaction>
</comment>
<dbReference type="SUPFAM" id="SSF56112">
    <property type="entry name" value="Protein kinase-like (PK-like)"/>
    <property type="match status" value="1"/>
</dbReference>
<evidence type="ECO:0000256" key="8">
    <source>
        <dbReference type="ARBA" id="ARBA00048679"/>
    </source>
</evidence>
<keyword evidence="5" id="KW-0418">Kinase</keyword>
<evidence type="ECO:0000256" key="1">
    <source>
        <dbReference type="ARBA" id="ARBA00012513"/>
    </source>
</evidence>
<dbReference type="InterPro" id="IPR051420">
    <property type="entry name" value="Ser_Thr_Kinases_DiverseReg"/>
</dbReference>
<organism evidence="10 11">
    <name type="scientific">Durio zibethinus</name>
    <name type="common">Durian</name>
    <dbReference type="NCBI Taxonomy" id="66656"/>
    <lineage>
        <taxon>Eukaryota</taxon>
        <taxon>Viridiplantae</taxon>
        <taxon>Streptophyta</taxon>
        <taxon>Embryophyta</taxon>
        <taxon>Tracheophyta</taxon>
        <taxon>Spermatophyta</taxon>
        <taxon>Magnoliopsida</taxon>
        <taxon>eudicotyledons</taxon>
        <taxon>Gunneridae</taxon>
        <taxon>Pentapetalae</taxon>
        <taxon>rosids</taxon>
        <taxon>malvids</taxon>
        <taxon>Malvales</taxon>
        <taxon>Malvaceae</taxon>
        <taxon>Helicteroideae</taxon>
        <taxon>Durio</taxon>
    </lineage>
</organism>
<dbReference type="PANTHER" id="PTHR48005:SF70">
    <property type="entry name" value="MDIS1-INTERACTING RECEPTOR LIKE KINASE 2-LIKE"/>
    <property type="match status" value="1"/>
</dbReference>
<dbReference type="Proteomes" id="UP000515121">
    <property type="component" value="Unplaced"/>
</dbReference>
<dbReference type="Gene3D" id="1.10.510.10">
    <property type="entry name" value="Transferase(Phosphotransferase) domain 1"/>
    <property type="match status" value="1"/>
</dbReference>
<dbReference type="Pfam" id="PF00069">
    <property type="entry name" value="Pkinase"/>
    <property type="match status" value="1"/>
</dbReference>
<evidence type="ECO:0000259" key="9">
    <source>
        <dbReference type="PROSITE" id="PS50011"/>
    </source>
</evidence>